<dbReference type="InterPro" id="IPR050411">
    <property type="entry name" value="AlphaKG_dependent_hydroxylases"/>
</dbReference>
<dbReference type="STRING" id="1051891.A0A0C3L3K7"/>
<dbReference type="GO" id="GO:0045329">
    <property type="term" value="P:carnitine biosynthetic process"/>
    <property type="evidence" value="ECO:0007669"/>
    <property type="project" value="TreeGrafter"/>
</dbReference>
<dbReference type="InterPro" id="IPR042098">
    <property type="entry name" value="TauD-like_sf"/>
</dbReference>
<dbReference type="Proteomes" id="UP000054248">
    <property type="component" value="Unassembled WGS sequence"/>
</dbReference>
<dbReference type="GO" id="GO:0016706">
    <property type="term" value="F:2-oxoglutarate-dependent dioxygenase activity"/>
    <property type="evidence" value="ECO:0007669"/>
    <property type="project" value="UniProtKB-ARBA"/>
</dbReference>
<reference evidence="10" key="2">
    <citation type="submission" date="2015-01" db="EMBL/GenBank/DDBJ databases">
        <title>Evolutionary Origins and Diversification of the Mycorrhizal Mutualists.</title>
        <authorList>
            <consortium name="DOE Joint Genome Institute"/>
            <consortium name="Mycorrhizal Genomics Consortium"/>
            <person name="Kohler A."/>
            <person name="Kuo A."/>
            <person name="Nagy L.G."/>
            <person name="Floudas D."/>
            <person name="Copeland A."/>
            <person name="Barry K.W."/>
            <person name="Cichocki N."/>
            <person name="Veneault-Fourrey C."/>
            <person name="LaButti K."/>
            <person name="Lindquist E.A."/>
            <person name="Lipzen A."/>
            <person name="Lundell T."/>
            <person name="Morin E."/>
            <person name="Murat C."/>
            <person name="Riley R."/>
            <person name="Ohm R."/>
            <person name="Sun H."/>
            <person name="Tunlid A."/>
            <person name="Henrissat B."/>
            <person name="Grigoriev I.V."/>
            <person name="Hibbett D.S."/>
            <person name="Martin F."/>
        </authorList>
    </citation>
    <scope>NUCLEOTIDE SEQUENCE [LARGE SCALE GENOMIC DNA]</scope>
    <source>
        <strain evidence="10">MUT 4182</strain>
    </source>
</reference>
<gene>
    <name evidence="9" type="ORF">M407DRAFT_243081</name>
</gene>
<keyword evidence="6" id="KW-0408">Iron</keyword>
<dbReference type="Pfam" id="PF02668">
    <property type="entry name" value="TauD"/>
    <property type="match status" value="1"/>
</dbReference>
<evidence type="ECO:0000313" key="9">
    <source>
        <dbReference type="EMBL" id="KIO28313.1"/>
    </source>
</evidence>
<evidence type="ECO:0000259" key="8">
    <source>
        <dbReference type="Pfam" id="PF06155"/>
    </source>
</evidence>
<dbReference type="GO" id="GO:0005739">
    <property type="term" value="C:mitochondrion"/>
    <property type="evidence" value="ECO:0007669"/>
    <property type="project" value="TreeGrafter"/>
</dbReference>
<name>A0A0C3L3K7_9AGAM</name>
<feature type="domain" description="Gamma-butyrobetaine hydroxylase-like N-terminal" evidence="8">
    <location>
        <begin position="88"/>
        <end position="143"/>
    </location>
</feature>
<sequence length="513" mass="57015">MSTLAVRNLAPRIRAVSQLPVTRNVPTSTRLLGSLSGKAQLPIGSSPSNSAGISKPTTLDSRVFPVHYSSSSYSATSHPSADLQATDISITFPSSPAQSITLPYIWLRDSCPCPSCVHPSTRQKLHRTSDVPLDIKPKRLTWVHSLDKDAKWALEVEWDRPLWKHDTGSTGVEGHTAAAGHVGGEGHRSQYSERWLKTWSDESKVKERNQDSALSMIPWLAKDLAEEGGKSKLFFSYNEVQRDEKALLGALKQLTNYGLTVLRDVPTTITGEWELEKVANLLSHVRETFYGPLWDVRSLAAARNVAYTDLDLDLHMDLLYFENPPRYQLLHCLRNRNVTGGQSIFVDALQAAQTLWKEDREAFNLLATTDVGFHYINDGHHLAQRHKTIVVDPSSDPSSSSPPKITAINYSPPFQAPLPSSTPPAFYQALQKFAATLRRPEGRWEYLLKEGDVVVFDNRRVLHARRAFSGGSNGASAAGKKDAECNRWLKGCYVEADAVADRIRVLGTKLRVE</sequence>
<evidence type="ECO:0000313" key="10">
    <source>
        <dbReference type="Proteomes" id="UP000054248"/>
    </source>
</evidence>
<dbReference type="EMBL" id="KN822996">
    <property type="protein sequence ID" value="KIO28313.1"/>
    <property type="molecule type" value="Genomic_DNA"/>
</dbReference>
<dbReference type="PANTHER" id="PTHR10696">
    <property type="entry name" value="GAMMA-BUTYROBETAINE HYDROXYLASE-RELATED"/>
    <property type="match status" value="1"/>
</dbReference>
<dbReference type="InterPro" id="IPR003819">
    <property type="entry name" value="TauD/TfdA-like"/>
</dbReference>
<dbReference type="Gene3D" id="3.60.130.10">
    <property type="entry name" value="Clavaminate synthase-like"/>
    <property type="match status" value="1"/>
</dbReference>
<keyword evidence="5" id="KW-0560">Oxidoreductase</keyword>
<keyword evidence="10" id="KW-1185">Reference proteome</keyword>
<dbReference type="Gene3D" id="3.30.2020.30">
    <property type="match status" value="1"/>
</dbReference>
<evidence type="ECO:0000256" key="1">
    <source>
        <dbReference type="ARBA" id="ARBA00001954"/>
    </source>
</evidence>
<accession>A0A0C3L3K7</accession>
<evidence type="ECO:0000259" key="7">
    <source>
        <dbReference type="Pfam" id="PF02668"/>
    </source>
</evidence>
<evidence type="ECO:0000256" key="2">
    <source>
        <dbReference type="ARBA" id="ARBA00008654"/>
    </source>
</evidence>
<dbReference type="HOGENOM" id="CLU_021859_0_1_1"/>
<evidence type="ECO:0000256" key="5">
    <source>
        <dbReference type="ARBA" id="ARBA00023002"/>
    </source>
</evidence>
<dbReference type="OrthoDB" id="406634at2759"/>
<dbReference type="InterPro" id="IPR038492">
    <property type="entry name" value="GBBH-like_N_sf"/>
</dbReference>
<keyword evidence="3" id="KW-0479">Metal-binding</keyword>
<proteinExistence type="inferred from homology"/>
<dbReference type="SUPFAM" id="SSF51197">
    <property type="entry name" value="Clavaminate synthase-like"/>
    <property type="match status" value="1"/>
</dbReference>
<evidence type="ECO:0000256" key="4">
    <source>
        <dbReference type="ARBA" id="ARBA00022964"/>
    </source>
</evidence>
<feature type="domain" description="TauD/TfdA-like" evidence="7">
    <location>
        <begin position="235"/>
        <end position="493"/>
    </location>
</feature>
<comment type="cofactor">
    <cofactor evidence="1">
        <name>Fe(2+)</name>
        <dbReference type="ChEBI" id="CHEBI:29033"/>
    </cofactor>
</comment>
<dbReference type="Pfam" id="PF06155">
    <property type="entry name" value="GBBH-like_N"/>
    <property type="match status" value="1"/>
</dbReference>
<organism evidence="9 10">
    <name type="scientific">Tulasnella calospora MUT 4182</name>
    <dbReference type="NCBI Taxonomy" id="1051891"/>
    <lineage>
        <taxon>Eukaryota</taxon>
        <taxon>Fungi</taxon>
        <taxon>Dikarya</taxon>
        <taxon>Basidiomycota</taxon>
        <taxon>Agaricomycotina</taxon>
        <taxon>Agaricomycetes</taxon>
        <taxon>Cantharellales</taxon>
        <taxon>Tulasnellaceae</taxon>
        <taxon>Tulasnella</taxon>
    </lineage>
</organism>
<keyword evidence="4" id="KW-0223">Dioxygenase</keyword>
<evidence type="ECO:0000256" key="6">
    <source>
        <dbReference type="ARBA" id="ARBA00023004"/>
    </source>
</evidence>
<comment type="similarity">
    <text evidence="2">Belongs to the gamma-BBH/TMLD family.</text>
</comment>
<protein>
    <recommendedName>
        <fullName evidence="11">TauD/TfdA-like domain-containing protein</fullName>
    </recommendedName>
</protein>
<dbReference type="GO" id="GO:0046872">
    <property type="term" value="F:metal ion binding"/>
    <property type="evidence" value="ECO:0007669"/>
    <property type="project" value="UniProtKB-KW"/>
</dbReference>
<dbReference type="PANTHER" id="PTHR10696:SF25">
    <property type="entry name" value="OXIDOREDUCTASE AIM17-RELATED"/>
    <property type="match status" value="1"/>
</dbReference>
<evidence type="ECO:0000256" key="3">
    <source>
        <dbReference type="ARBA" id="ARBA00022723"/>
    </source>
</evidence>
<dbReference type="InterPro" id="IPR010376">
    <property type="entry name" value="GBBH-like_N"/>
</dbReference>
<evidence type="ECO:0008006" key="11">
    <source>
        <dbReference type="Google" id="ProtNLM"/>
    </source>
</evidence>
<dbReference type="AlphaFoldDB" id="A0A0C3L3K7"/>
<reference evidence="9 10" key="1">
    <citation type="submission" date="2014-04" db="EMBL/GenBank/DDBJ databases">
        <authorList>
            <consortium name="DOE Joint Genome Institute"/>
            <person name="Kuo A."/>
            <person name="Girlanda M."/>
            <person name="Perotto S."/>
            <person name="Kohler A."/>
            <person name="Nagy L.G."/>
            <person name="Floudas D."/>
            <person name="Copeland A."/>
            <person name="Barry K.W."/>
            <person name="Cichocki N."/>
            <person name="Veneault-Fourrey C."/>
            <person name="LaButti K."/>
            <person name="Lindquist E.A."/>
            <person name="Lipzen A."/>
            <person name="Lundell T."/>
            <person name="Morin E."/>
            <person name="Murat C."/>
            <person name="Sun H."/>
            <person name="Tunlid A."/>
            <person name="Henrissat B."/>
            <person name="Grigoriev I.V."/>
            <person name="Hibbett D.S."/>
            <person name="Martin F."/>
            <person name="Nordberg H.P."/>
            <person name="Cantor M.N."/>
            <person name="Hua S.X."/>
        </authorList>
    </citation>
    <scope>NUCLEOTIDE SEQUENCE [LARGE SCALE GENOMIC DNA]</scope>
    <source>
        <strain evidence="9 10">MUT 4182</strain>
    </source>
</reference>